<organism evidence="1 2">
    <name type="scientific">Streptomyces capitiformicae</name>
    <dbReference type="NCBI Taxonomy" id="2014920"/>
    <lineage>
        <taxon>Bacteria</taxon>
        <taxon>Bacillati</taxon>
        <taxon>Actinomycetota</taxon>
        <taxon>Actinomycetes</taxon>
        <taxon>Kitasatosporales</taxon>
        <taxon>Streptomycetaceae</taxon>
        <taxon>Streptomyces</taxon>
    </lineage>
</organism>
<proteinExistence type="predicted"/>
<dbReference type="AlphaFoldDB" id="A0A919DQC6"/>
<protein>
    <submittedName>
        <fullName evidence="1">Uncharacterized protein</fullName>
    </submittedName>
</protein>
<gene>
    <name evidence="1" type="ORF">GCM10017771_95200</name>
</gene>
<comment type="caution">
    <text evidence="1">The sequence shown here is derived from an EMBL/GenBank/DDBJ whole genome shotgun (WGS) entry which is preliminary data.</text>
</comment>
<dbReference type="Proteomes" id="UP000603227">
    <property type="component" value="Unassembled WGS sequence"/>
</dbReference>
<dbReference type="RefSeq" id="WP_189788600.1">
    <property type="nucleotide sequence ID" value="NZ_BNAT01000079.1"/>
</dbReference>
<dbReference type="EMBL" id="BNAT01000079">
    <property type="protein sequence ID" value="GHE71212.1"/>
    <property type="molecule type" value="Genomic_DNA"/>
</dbReference>
<evidence type="ECO:0000313" key="2">
    <source>
        <dbReference type="Proteomes" id="UP000603227"/>
    </source>
</evidence>
<name>A0A919DQC6_9ACTN</name>
<keyword evidence="2" id="KW-1185">Reference proteome</keyword>
<accession>A0A919DQC6</accession>
<reference evidence="1" key="2">
    <citation type="submission" date="2020-09" db="EMBL/GenBank/DDBJ databases">
        <authorList>
            <person name="Sun Q."/>
            <person name="Zhou Y."/>
        </authorList>
    </citation>
    <scope>NUCLEOTIDE SEQUENCE</scope>
    <source>
        <strain evidence="1">CGMCC 4.7403</strain>
    </source>
</reference>
<reference evidence="1" key="1">
    <citation type="journal article" date="2014" name="Int. J. Syst. Evol. Microbiol.">
        <title>Complete genome sequence of Corynebacterium casei LMG S-19264T (=DSM 44701T), isolated from a smear-ripened cheese.</title>
        <authorList>
            <consortium name="US DOE Joint Genome Institute (JGI-PGF)"/>
            <person name="Walter F."/>
            <person name="Albersmeier A."/>
            <person name="Kalinowski J."/>
            <person name="Ruckert C."/>
        </authorList>
    </citation>
    <scope>NUCLEOTIDE SEQUENCE</scope>
    <source>
        <strain evidence="1">CGMCC 4.7403</strain>
    </source>
</reference>
<evidence type="ECO:0000313" key="1">
    <source>
        <dbReference type="EMBL" id="GHE71212.1"/>
    </source>
</evidence>
<sequence length="70" mass="7063">MLDEVVRRGTFAGLMVGMMPGTMQALPAVVARKAATADAIAEIIASGVRTVPGISADIGSDKPPVSTPTP</sequence>